<dbReference type="RefSeq" id="WP_267991172.1">
    <property type="nucleotide sequence ID" value="NZ_JAPJZI010000001.1"/>
</dbReference>
<reference evidence="2" key="1">
    <citation type="submission" date="2022-11" db="EMBL/GenBank/DDBJ databases">
        <title>Draft genome sequence of Hoeflea poritis E7-10 and Hoeflea prorocentri PM5-8, separated from scleractinian coral Porites lutea and marine dinoflagellate.</title>
        <authorList>
            <person name="Zhang G."/>
            <person name="Wei Q."/>
            <person name="Cai L."/>
        </authorList>
    </citation>
    <scope>NUCLEOTIDE SEQUENCE</scope>
    <source>
        <strain evidence="2">PM5-8</strain>
    </source>
</reference>
<dbReference type="InterPro" id="IPR006059">
    <property type="entry name" value="SBP"/>
</dbReference>
<protein>
    <submittedName>
        <fullName evidence="2">Extracellular solute-binding protein</fullName>
    </submittedName>
</protein>
<evidence type="ECO:0000313" key="2">
    <source>
        <dbReference type="EMBL" id="MDA5399752.1"/>
    </source>
</evidence>
<keyword evidence="1" id="KW-0574">Periplasm</keyword>
<name>A0A9X3UJV3_9HYPH</name>
<dbReference type="Proteomes" id="UP001151234">
    <property type="component" value="Unassembled WGS sequence"/>
</dbReference>
<dbReference type="Pfam" id="PF13416">
    <property type="entry name" value="SBP_bac_8"/>
    <property type="match status" value="1"/>
</dbReference>
<accession>A0A9X3UJV3</accession>
<comment type="caution">
    <text evidence="2">The sequence shown here is derived from an EMBL/GenBank/DDBJ whole genome shotgun (WGS) entry which is preliminary data.</text>
</comment>
<organism evidence="2 3">
    <name type="scientific">Hoeflea prorocentri</name>
    <dbReference type="NCBI Taxonomy" id="1922333"/>
    <lineage>
        <taxon>Bacteria</taxon>
        <taxon>Pseudomonadati</taxon>
        <taxon>Pseudomonadota</taxon>
        <taxon>Alphaproteobacteria</taxon>
        <taxon>Hyphomicrobiales</taxon>
        <taxon>Rhizobiaceae</taxon>
        <taxon>Hoeflea</taxon>
    </lineage>
</organism>
<evidence type="ECO:0000313" key="3">
    <source>
        <dbReference type="Proteomes" id="UP001151234"/>
    </source>
</evidence>
<dbReference type="Gene3D" id="3.40.190.10">
    <property type="entry name" value="Periplasmic binding protein-like II"/>
    <property type="match status" value="3"/>
</dbReference>
<evidence type="ECO:0000256" key="1">
    <source>
        <dbReference type="ARBA" id="ARBA00022764"/>
    </source>
</evidence>
<keyword evidence="3" id="KW-1185">Reference proteome</keyword>
<dbReference type="AlphaFoldDB" id="A0A9X3UJV3"/>
<sequence length="372" mass="40046">MTWSDPRGYDPMIALSAAFEEQNPGVKITWDKRSLQGFESTPVDQLAADYDLLIIDHPHVGAVARQGCLLALDELLPKTAMTALANETVGKSFISYAIDGHQWALPVDAATQVQAHRPDLGNRVGTWSDVKEVAKNRAVILPMRPPHSLICIFTLAGNIGHPCGSEQDRLLPEDVLGKVFSELKAVSDHIDPECFGMDPIAAMDRLAEDNTLRIAPLTYLYKGYSNKGYRANRLAFSDIPALGRSGPVGSALGGTGIAVSSRTGSPELCAQFAAWAAGAECQSGLYAASNGQPGNAVAWASEEVNAPVLDAYRNTRLTHEAAWLRPRHDGYMAFQAEGAEIVNEALTGKRPVPQAVKSLNRSFAESFKGVVH</sequence>
<dbReference type="EMBL" id="JAPJZI010000001">
    <property type="protein sequence ID" value="MDA5399752.1"/>
    <property type="molecule type" value="Genomic_DNA"/>
</dbReference>
<gene>
    <name evidence="2" type="ORF">OQ273_14315</name>
</gene>
<proteinExistence type="predicted"/>
<dbReference type="SUPFAM" id="SSF53850">
    <property type="entry name" value="Periplasmic binding protein-like II"/>
    <property type="match status" value="1"/>
</dbReference>